<evidence type="ECO:0000313" key="2">
    <source>
        <dbReference type="Proteomes" id="UP000251889"/>
    </source>
</evidence>
<comment type="caution">
    <text evidence="1">The sequence shown here is derived from an EMBL/GenBank/DDBJ whole genome shotgun (WGS) entry which is preliminary data.</text>
</comment>
<keyword evidence="2" id="KW-1185">Reference proteome</keyword>
<name>A0A364XYY5_9BACT</name>
<sequence>MGLPYWQMRLLGCGNGCLKDAGFLTAMSCRSGVALSNAAENAIGIAAVHRSSARRRAGTRSLADSPARRAGLPQFIACNPQLVT</sequence>
<protein>
    <submittedName>
        <fullName evidence="1">Uncharacterized protein</fullName>
    </submittedName>
</protein>
<organism evidence="1 2">
    <name type="scientific">Pseudochryseolinea flava</name>
    <dbReference type="NCBI Taxonomy" id="2059302"/>
    <lineage>
        <taxon>Bacteria</taxon>
        <taxon>Pseudomonadati</taxon>
        <taxon>Bacteroidota</taxon>
        <taxon>Cytophagia</taxon>
        <taxon>Cytophagales</taxon>
        <taxon>Fulvivirgaceae</taxon>
        <taxon>Pseudochryseolinea</taxon>
    </lineage>
</organism>
<gene>
    <name evidence="1" type="ORF">DQQ10_22580</name>
</gene>
<proteinExistence type="predicted"/>
<dbReference type="Proteomes" id="UP000251889">
    <property type="component" value="Unassembled WGS sequence"/>
</dbReference>
<dbReference type="EMBL" id="QMFY01000015">
    <property type="protein sequence ID" value="RAV98805.1"/>
    <property type="molecule type" value="Genomic_DNA"/>
</dbReference>
<evidence type="ECO:0000313" key="1">
    <source>
        <dbReference type="EMBL" id="RAV98805.1"/>
    </source>
</evidence>
<dbReference type="AlphaFoldDB" id="A0A364XYY5"/>
<accession>A0A364XYY5</accession>
<reference evidence="1 2" key="1">
    <citation type="submission" date="2018-06" db="EMBL/GenBank/DDBJ databases">
        <title>Chryseolinea flavus sp. nov., a member of the phylum Bacteroidetes isolated from soil.</title>
        <authorList>
            <person name="Li Y."/>
            <person name="Wang J."/>
        </authorList>
    </citation>
    <scope>NUCLEOTIDE SEQUENCE [LARGE SCALE GENOMIC DNA]</scope>
    <source>
        <strain evidence="1 2">SDU1-6</strain>
    </source>
</reference>